<dbReference type="Proteomes" id="UP001352852">
    <property type="component" value="Unassembled WGS sequence"/>
</dbReference>
<protein>
    <submittedName>
        <fullName evidence="1">Uncharacterized protein</fullName>
    </submittedName>
</protein>
<accession>A0ABU7DMV8</accession>
<dbReference type="EMBL" id="JAHUTJ010029019">
    <property type="protein sequence ID" value="MED6275795.1"/>
    <property type="molecule type" value="Genomic_DNA"/>
</dbReference>
<reference evidence="1 2" key="1">
    <citation type="submission" date="2021-06" db="EMBL/GenBank/DDBJ databases">
        <authorList>
            <person name="Palmer J.M."/>
        </authorList>
    </citation>
    <scope>NUCLEOTIDE SEQUENCE [LARGE SCALE GENOMIC DNA]</scope>
    <source>
        <strain evidence="1 2">CL_MEX2019</strain>
        <tissue evidence="1">Muscle</tissue>
    </source>
</reference>
<gene>
    <name evidence="1" type="ORF">CHARACLAT_030085</name>
</gene>
<name>A0ABU7DMV8_9TELE</name>
<proteinExistence type="predicted"/>
<comment type="caution">
    <text evidence="1">The sequence shown here is derived from an EMBL/GenBank/DDBJ whole genome shotgun (WGS) entry which is preliminary data.</text>
</comment>
<evidence type="ECO:0000313" key="1">
    <source>
        <dbReference type="EMBL" id="MED6275795.1"/>
    </source>
</evidence>
<keyword evidence="2" id="KW-1185">Reference proteome</keyword>
<evidence type="ECO:0000313" key="2">
    <source>
        <dbReference type="Proteomes" id="UP001352852"/>
    </source>
</evidence>
<sequence length="121" mass="13469">MTGMGQNTDPEIDKNNCCVQHLCSTYLCRYYSCSVKSSSFNTDFVTFIHPIGECVLQAKGGGVSFKTNKKAGTCLHSARFPPLTLCFRIDFKVLLITYKALNRQVPLCLSDLLKSYVPTKS</sequence>
<organism evidence="1 2">
    <name type="scientific">Characodon lateralis</name>
    <dbReference type="NCBI Taxonomy" id="208331"/>
    <lineage>
        <taxon>Eukaryota</taxon>
        <taxon>Metazoa</taxon>
        <taxon>Chordata</taxon>
        <taxon>Craniata</taxon>
        <taxon>Vertebrata</taxon>
        <taxon>Euteleostomi</taxon>
        <taxon>Actinopterygii</taxon>
        <taxon>Neopterygii</taxon>
        <taxon>Teleostei</taxon>
        <taxon>Neoteleostei</taxon>
        <taxon>Acanthomorphata</taxon>
        <taxon>Ovalentaria</taxon>
        <taxon>Atherinomorphae</taxon>
        <taxon>Cyprinodontiformes</taxon>
        <taxon>Goodeidae</taxon>
        <taxon>Characodon</taxon>
    </lineage>
</organism>